<keyword evidence="4" id="KW-1185">Reference proteome</keyword>
<proteinExistence type="predicted"/>
<evidence type="ECO:0000313" key="3">
    <source>
        <dbReference type="EMBL" id="KAK7827905.1"/>
    </source>
</evidence>
<dbReference type="InterPro" id="IPR011990">
    <property type="entry name" value="TPR-like_helical_dom_sf"/>
</dbReference>
<dbReference type="Proteomes" id="UP000237347">
    <property type="component" value="Unassembled WGS sequence"/>
</dbReference>
<gene>
    <name evidence="3" type="ORF">CFP56_030808</name>
</gene>
<dbReference type="EMBL" id="PKMF04000514">
    <property type="protein sequence ID" value="KAK7827905.1"/>
    <property type="molecule type" value="Genomic_DNA"/>
</dbReference>
<evidence type="ECO:0000256" key="1">
    <source>
        <dbReference type="ARBA" id="ARBA00022737"/>
    </source>
</evidence>
<reference evidence="3 4" key="1">
    <citation type="journal article" date="2018" name="Sci. Data">
        <title>The draft genome sequence of cork oak.</title>
        <authorList>
            <person name="Ramos A.M."/>
            <person name="Usie A."/>
            <person name="Barbosa P."/>
            <person name="Barros P.M."/>
            <person name="Capote T."/>
            <person name="Chaves I."/>
            <person name="Simoes F."/>
            <person name="Abreu I."/>
            <person name="Carrasquinho I."/>
            <person name="Faro C."/>
            <person name="Guimaraes J.B."/>
            <person name="Mendonca D."/>
            <person name="Nobrega F."/>
            <person name="Rodrigues L."/>
            <person name="Saibo N.J.M."/>
            <person name="Varela M.C."/>
            <person name="Egas C."/>
            <person name="Matos J."/>
            <person name="Miguel C.M."/>
            <person name="Oliveira M.M."/>
            <person name="Ricardo C.P."/>
            <person name="Goncalves S."/>
        </authorList>
    </citation>
    <scope>NUCLEOTIDE SEQUENCE [LARGE SCALE GENOMIC DNA]</scope>
    <source>
        <strain evidence="4">cv. HL8</strain>
    </source>
</reference>
<organism evidence="3 4">
    <name type="scientific">Quercus suber</name>
    <name type="common">Cork oak</name>
    <dbReference type="NCBI Taxonomy" id="58331"/>
    <lineage>
        <taxon>Eukaryota</taxon>
        <taxon>Viridiplantae</taxon>
        <taxon>Streptophyta</taxon>
        <taxon>Embryophyta</taxon>
        <taxon>Tracheophyta</taxon>
        <taxon>Spermatophyta</taxon>
        <taxon>Magnoliopsida</taxon>
        <taxon>eudicotyledons</taxon>
        <taxon>Gunneridae</taxon>
        <taxon>Pentapetalae</taxon>
        <taxon>rosids</taxon>
        <taxon>fabids</taxon>
        <taxon>Fagales</taxon>
        <taxon>Fagaceae</taxon>
        <taxon>Quercus</taxon>
    </lineage>
</organism>
<accession>A0AAW0JN22</accession>
<feature type="repeat" description="PPR" evidence="2">
    <location>
        <begin position="9"/>
        <end position="43"/>
    </location>
</feature>
<dbReference type="Gene3D" id="1.25.40.10">
    <property type="entry name" value="Tetratricopeptide repeat domain"/>
    <property type="match status" value="1"/>
</dbReference>
<evidence type="ECO:0000313" key="4">
    <source>
        <dbReference type="Proteomes" id="UP000237347"/>
    </source>
</evidence>
<protein>
    <submittedName>
        <fullName evidence="3">Pentatricopeptide repeat-containing protein</fullName>
    </submittedName>
</protein>
<keyword evidence="1" id="KW-0677">Repeat</keyword>
<dbReference type="NCBIfam" id="TIGR00756">
    <property type="entry name" value="PPR"/>
    <property type="match status" value="1"/>
</dbReference>
<evidence type="ECO:0000256" key="2">
    <source>
        <dbReference type="PROSITE-ProRule" id="PRU00708"/>
    </source>
</evidence>
<name>A0AAW0JN22_QUESU</name>
<dbReference type="AlphaFoldDB" id="A0AAW0JN22"/>
<sequence length="62" mass="6806">MSEFGCSPDNVSYDTILDVFCKKGRLNEARDLLLDMKNRGLLPNRNKVVEGGGECDGVDDKG</sequence>
<dbReference type="InterPro" id="IPR002885">
    <property type="entry name" value="PPR_rpt"/>
</dbReference>
<dbReference type="Pfam" id="PF13041">
    <property type="entry name" value="PPR_2"/>
    <property type="match status" value="1"/>
</dbReference>
<comment type="caution">
    <text evidence="3">The sequence shown here is derived from an EMBL/GenBank/DDBJ whole genome shotgun (WGS) entry which is preliminary data.</text>
</comment>
<dbReference type="PROSITE" id="PS51375">
    <property type="entry name" value="PPR"/>
    <property type="match status" value="1"/>
</dbReference>